<organism evidence="2 3">
    <name type="scientific">Aminithiophilus ramosus</name>
    <dbReference type="NCBI Taxonomy" id="3029084"/>
    <lineage>
        <taxon>Bacteria</taxon>
        <taxon>Thermotogati</taxon>
        <taxon>Synergistota</taxon>
        <taxon>Synergistia</taxon>
        <taxon>Synergistales</taxon>
        <taxon>Aminithiophilaceae</taxon>
        <taxon>Aminithiophilus</taxon>
    </lineage>
</organism>
<feature type="domain" description="DUF1659" evidence="1">
    <location>
        <begin position="5"/>
        <end position="70"/>
    </location>
</feature>
<dbReference type="EMBL" id="CP072943">
    <property type="protein sequence ID" value="QTX31915.1"/>
    <property type="molecule type" value="Genomic_DNA"/>
</dbReference>
<dbReference type="AlphaFoldDB" id="A0A9Q7EWU5"/>
<name>A0A9Q7EWU5_9BACT</name>
<accession>A0A9Q7EWU5</accession>
<dbReference type="InterPro" id="IPR012454">
    <property type="entry name" value="DUF1659"/>
</dbReference>
<gene>
    <name evidence="2" type="ORF">KAR29_11410</name>
</gene>
<proteinExistence type="predicted"/>
<dbReference type="Pfam" id="PF07872">
    <property type="entry name" value="DUF1659"/>
    <property type="match status" value="1"/>
</dbReference>
<evidence type="ECO:0000259" key="1">
    <source>
        <dbReference type="Pfam" id="PF07872"/>
    </source>
</evidence>
<dbReference type="KEGG" id="aram:KAR29_11410"/>
<sequence>MAGYTPESSRLSLRLQVGTDGEGKALYRSMSLGNVDGSASADDIATVVSALGALLAYPVVRTQKIDTDLVAE</sequence>
<dbReference type="RefSeq" id="WP_274373112.1">
    <property type="nucleotide sequence ID" value="NZ_CP072943.1"/>
</dbReference>
<evidence type="ECO:0000313" key="2">
    <source>
        <dbReference type="EMBL" id="QTX31915.1"/>
    </source>
</evidence>
<dbReference type="Proteomes" id="UP000671879">
    <property type="component" value="Chromosome"/>
</dbReference>
<protein>
    <submittedName>
        <fullName evidence="2">DUF1659 domain-containing protein</fullName>
    </submittedName>
</protein>
<keyword evidence="3" id="KW-1185">Reference proteome</keyword>
<evidence type="ECO:0000313" key="3">
    <source>
        <dbReference type="Proteomes" id="UP000671879"/>
    </source>
</evidence>
<reference evidence="3" key="1">
    <citation type="submission" date="2021-04" db="EMBL/GenBank/DDBJ databases">
        <title>A novel Synergistetes isolate from a pyrite-forming mixed culture.</title>
        <authorList>
            <person name="Bunk B."/>
            <person name="Sproer C."/>
            <person name="Spring S."/>
            <person name="Pester M."/>
        </authorList>
    </citation>
    <scope>NUCLEOTIDE SEQUENCE [LARGE SCALE GENOMIC DNA]</scope>
    <source>
        <strain evidence="3">J.5.4.2-T.3.5.2</strain>
    </source>
</reference>